<evidence type="ECO:0000256" key="9">
    <source>
        <dbReference type="ARBA" id="ARBA00037620"/>
    </source>
</evidence>
<gene>
    <name evidence="14" type="ORF">MMEN_LOCUS12859</name>
</gene>
<keyword evidence="8" id="KW-0325">Glycoprotein</keyword>
<name>A0A8S4BCW6_9TELE</name>
<evidence type="ECO:0000256" key="5">
    <source>
        <dbReference type="ARBA" id="ARBA00022729"/>
    </source>
</evidence>
<dbReference type="SUPFAM" id="SSF49899">
    <property type="entry name" value="Concanavalin A-like lectins/glucanases"/>
    <property type="match status" value="2"/>
</dbReference>
<proteinExistence type="predicted"/>
<dbReference type="GO" id="GO:0005496">
    <property type="term" value="F:steroid binding"/>
    <property type="evidence" value="ECO:0007669"/>
    <property type="project" value="UniProtKB-KW"/>
</dbReference>
<feature type="chain" id="PRO_5035775579" description="Sex hormone-binding globulin" evidence="12">
    <location>
        <begin position="21"/>
        <end position="395"/>
    </location>
</feature>
<dbReference type="AlphaFoldDB" id="A0A8S4BCW6"/>
<comment type="caution">
    <text evidence="11">Lacks conserved residue(s) required for the propagation of feature annotation.</text>
</comment>
<evidence type="ECO:0000256" key="2">
    <source>
        <dbReference type="ARBA" id="ARBA00011738"/>
    </source>
</evidence>
<comment type="caution">
    <text evidence="14">The sequence shown here is derived from an EMBL/GenBank/DDBJ whole genome shotgun (WGS) entry which is preliminary data.</text>
</comment>
<protein>
    <recommendedName>
        <fullName evidence="10">Sex hormone-binding globulin</fullName>
    </recommendedName>
</protein>
<accession>A0A8S4BCW6</accession>
<dbReference type="PANTHER" id="PTHR24040">
    <property type="entry name" value="LAMININ G-LIKE DOMAIN-CONTAINING PROTEIN"/>
    <property type="match status" value="1"/>
</dbReference>
<evidence type="ECO:0000256" key="4">
    <source>
        <dbReference type="ARBA" id="ARBA00022665"/>
    </source>
</evidence>
<sequence>MTAFFWTTVAGGLLFAVSLAQLGLLAEGQRKLRGRKIVSGGSTIFLGQDRDIWSPLIYTEVNLTRISNIKSSFHLRTYDPEGVIFYGDTKDGEDWFVLSLKDGVPLMQITRENVSVSVAGGPKLNDGGWHTLEVSNEGNFVILEVDRSPALVVGTPYTEEEEDLSSPLRLALGGILIGTEKLIVKFNPKMDGCVRGGLWLNLSMPWEGDMDDLWPCYRNVRPGSYFPGNGFAIFNTSVFPFKKEHGFRIELLGDFSQVDGTILSIKAPQEEPMFTAVAKNVTKEVEIKFGEERIVIKSSFKRLLITFLEDLLKVLPDEDESKTSTFPVSPTSHPSYKTIWDKGRLAFGGLLGEDEGNVGSRYLTGCLDKIQVQGKDVDLDLAIKHESISSHSCPV</sequence>
<keyword evidence="3" id="KW-0964">Secreted</keyword>
<evidence type="ECO:0000256" key="8">
    <source>
        <dbReference type="ARBA" id="ARBA00023180"/>
    </source>
</evidence>
<dbReference type="Pfam" id="PF00054">
    <property type="entry name" value="Laminin_G_1"/>
    <property type="match status" value="1"/>
</dbReference>
<dbReference type="PROSITE" id="PS50025">
    <property type="entry name" value="LAM_G_DOMAIN"/>
    <property type="match status" value="1"/>
</dbReference>
<keyword evidence="4" id="KW-0754">Steroid-binding</keyword>
<evidence type="ECO:0000256" key="3">
    <source>
        <dbReference type="ARBA" id="ARBA00022525"/>
    </source>
</evidence>
<evidence type="ECO:0000259" key="13">
    <source>
        <dbReference type="PROSITE" id="PS50025"/>
    </source>
</evidence>
<evidence type="ECO:0000313" key="14">
    <source>
        <dbReference type="EMBL" id="CAG5929218.1"/>
    </source>
</evidence>
<evidence type="ECO:0000256" key="1">
    <source>
        <dbReference type="ARBA" id="ARBA00004613"/>
    </source>
</evidence>
<comment type="subunit">
    <text evidence="2">Homodimer.</text>
</comment>
<keyword evidence="15" id="KW-1185">Reference proteome</keyword>
<keyword evidence="7" id="KW-1015">Disulfide bond</keyword>
<keyword evidence="6" id="KW-0446">Lipid-binding</keyword>
<dbReference type="Gene3D" id="2.60.120.200">
    <property type="match status" value="2"/>
</dbReference>
<evidence type="ECO:0000256" key="12">
    <source>
        <dbReference type="SAM" id="SignalP"/>
    </source>
</evidence>
<evidence type="ECO:0000256" key="6">
    <source>
        <dbReference type="ARBA" id="ARBA00023121"/>
    </source>
</evidence>
<comment type="subcellular location">
    <subcellularLocation>
        <location evidence="1">Secreted</location>
    </subcellularLocation>
</comment>
<evidence type="ECO:0000256" key="10">
    <source>
        <dbReference type="ARBA" id="ARBA00040510"/>
    </source>
</evidence>
<organism evidence="14 15">
    <name type="scientific">Menidia menidia</name>
    <name type="common">Atlantic silverside</name>
    <dbReference type="NCBI Taxonomy" id="238744"/>
    <lineage>
        <taxon>Eukaryota</taxon>
        <taxon>Metazoa</taxon>
        <taxon>Chordata</taxon>
        <taxon>Craniata</taxon>
        <taxon>Vertebrata</taxon>
        <taxon>Euteleostomi</taxon>
        <taxon>Actinopterygii</taxon>
        <taxon>Neopterygii</taxon>
        <taxon>Teleostei</taxon>
        <taxon>Neoteleostei</taxon>
        <taxon>Acanthomorphata</taxon>
        <taxon>Ovalentaria</taxon>
        <taxon>Atherinomorphae</taxon>
        <taxon>Atheriniformes</taxon>
        <taxon>Atherinopsidae</taxon>
        <taxon>Menidiinae</taxon>
        <taxon>Menidia</taxon>
    </lineage>
</organism>
<evidence type="ECO:0000256" key="11">
    <source>
        <dbReference type="PROSITE-ProRule" id="PRU00122"/>
    </source>
</evidence>
<dbReference type="SMART" id="SM00282">
    <property type="entry name" value="LamG"/>
    <property type="match status" value="1"/>
</dbReference>
<dbReference type="InterPro" id="IPR051145">
    <property type="entry name" value="GAS-SHBG-PROS"/>
</dbReference>
<evidence type="ECO:0000256" key="7">
    <source>
        <dbReference type="ARBA" id="ARBA00023157"/>
    </source>
</evidence>
<dbReference type="CDD" id="cd00110">
    <property type="entry name" value="LamG"/>
    <property type="match status" value="1"/>
</dbReference>
<evidence type="ECO:0000313" key="15">
    <source>
        <dbReference type="Proteomes" id="UP000677803"/>
    </source>
</evidence>
<feature type="domain" description="Laminin G" evidence="13">
    <location>
        <begin position="42"/>
        <end position="216"/>
    </location>
</feature>
<dbReference type="OrthoDB" id="6275838at2759"/>
<keyword evidence="5 12" id="KW-0732">Signal</keyword>
<dbReference type="Proteomes" id="UP000677803">
    <property type="component" value="Unassembled WGS sequence"/>
</dbReference>
<feature type="signal peptide" evidence="12">
    <location>
        <begin position="1"/>
        <end position="20"/>
    </location>
</feature>
<reference evidence="14" key="1">
    <citation type="submission" date="2021-05" db="EMBL/GenBank/DDBJ databases">
        <authorList>
            <person name="Tigano A."/>
        </authorList>
    </citation>
    <scope>NUCLEOTIDE SEQUENCE</scope>
</reference>
<comment type="function">
    <text evidence="9">Functions as an androgen transport protein, but may also be involved in receptor mediated processes. Each dimer binds one molecule of steroid. Specific for 5-alpha-dihydrotestosterone, testosterone, and 17-beta-estradiol. Regulates the plasma metabolic clearance rate of steroid hormones by controlling their plasma concentration.</text>
</comment>
<dbReference type="InterPro" id="IPR001791">
    <property type="entry name" value="Laminin_G"/>
</dbReference>
<dbReference type="PANTHER" id="PTHR24040:SF3">
    <property type="entry name" value="SEX HORMONE-BINDING GLOBULIN"/>
    <property type="match status" value="1"/>
</dbReference>
<dbReference type="GO" id="GO:0005576">
    <property type="term" value="C:extracellular region"/>
    <property type="evidence" value="ECO:0007669"/>
    <property type="project" value="UniProtKB-SubCell"/>
</dbReference>
<dbReference type="InterPro" id="IPR013320">
    <property type="entry name" value="ConA-like_dom_sf"/>
</dbReference>
<dbReference type="EMBL" id="CAJRST010014446">
    <property type="protein sequence ID" value="CAG5929218.1"/>
    <property type="molecule type" value="Genomic_DNA"/>
</dbReference>